<sequence>MVYKGYWHFECWIRHYSKILGRQNLFVVLHGADDRAQRIANGCNVITVPRESYLERFDRKRFFALSNFRDFLLASYDIVLQSDADELLFADCEDGLLGALKRLPDQPAIFTLGFELIEVENDNLVSDEFSLLSQRRNGIFFGKYTKASVFRKKGVKVMMHGYSTDEIASGKHGYALADDIYLAHLRFSNTYALSSANAGKQDLIERVEIAPSRDWTDPETTREKLLTKFDKAELLDFSLAAQHARRALGTGVRRTRIGRHVLHAPPQLMPHRFILPDRFSDYC</sequence>
<dbReference type="AlphaFoldDB" id="A0A1X6ZXQ7"/>
<dbReference type="EMBL" id="FWFX01000012">
    <property type="protein sequence ID" value="SLN64643.1"/>
    <property type="molecule type" value="Genomic_DNA"/>
</dbReference>
<reference evidence="1 2" key="1">
    <citation type="submission" date="2017-03" db="EMBL/GenBank/DDBJ databases">
        <authorList>
            <person name="Afonso C.L."/>
            <person name="Miller P.J."/>
            <person name="Scott M.A."/>
            <person name="Spackman E."/>
            <person name="Goraichik I."/>
            <person name="Dimitrov K.M."/>
            <person name="Suarez D.L."/>
            <person name="Swayne D.E."/>
        </authorList>
    </citation>
    <scope>NUCLEOTIDE SEQUENCE [LARGE SCALE GENOMIC DNA]</scope>
    <source>
        <strain evidence="1 2">CECT 7450</strain>
    </source>
</reference>
<name>A0A1X6ZXQ7_9RHOB</name>
<organism evidence="1 2">
    <name type="scientific">Roseovarius albus</name>
    <dbReference type="NCBI Taxonomy" id="1247867"/>
    <lineage>
        <taxon>Bacteria</taxon>
        <taxon>Pseudomonadati</taxon>
        <taxon>Pseudomonadota</taxon>
        <taxon>Alphaproteobacteria</taxon>
        <taxon>Rhodobacterales</taxon>
        <taxon>Roseobacteraceae</taxon>
        <taxon>Roseovarius</taxon>
    </lineage>
</organism>
<evidence type="ECO:0008006" key="3">
    <source>
        <dbReference type="Google" id="ProtNLM"/>
    </source>
</evidence>
<evidence type="ECO:0000313" key="2">
    <source>
        <dbReference type="Proteomes" id="UP000193061"/>
    </source>
</evidence>
<proteinExistence type="predicted"/>
<keyword evidence="2" id="KW-1185">Reference proteome</keyword>
<dbReference type="Proteomes" id="UP000193061">
    <property type="component" value="Unassembled WGS sequence"/>
</dbReference>
<gene>
    <name evidence="1" type="ORF">ROA7450_03425</name>
</gene>
<evidence type="ECO:0000313" key="1">
    <source>
        <dbReference type="EMBL" id="SLN64643.1"/>
    </source>
</evidence>
<accession>A0A1X6ZXQ7</accession>
<protein>
    <recommendedName>
        <fullName evidence="3">Glycosyl transferase family 2</fullName>
    </recommendedName>
</protein>